<keyword evidence="2" id="KW-1185">Reference proteome</keyword>
<proteinExistence type="predicted"/>
<name>A0A1S5R1A4_9CAUD</name>
<reference evidence="1 2" key="1">
    <citation type="submission" date="2016-03" db="EMBL/GenBank/DDBJ databases">
        <title>Characterization of pf16 and phiPMW: Two novel phages infecting Pseudomonas putida PpG1.</title>
        <authorList>
            <person name="Magill D.J."/>
            <person name="Krylov V.N."/>
            <person name="Allen C.C.R."/>
            <person name="McGrath J.W."/>
            <person name="Quinn J.P."/>
            <person name="Kulakov L.A."/>
        </authorList>
    </citation>
    <scope>NUCLEOTIDE SEQUENCE [LARGE SCALE GENOMIC DNA]</scope>
</reference>
<dbReference type="EMBL" id="KU862660">
    <property type="protein sequence ID" value="ANA49157.1"/>
    <property type="molecule type" value="Genomic_DNA"/>
</dbReference>
<dbReference type="Proteomes" id="UP000223738">
    <property type="component" value="Segment"/>
</dbReference>
<protein>
    <submittedName>
        <fullName evidence="1">Uncharacterized protein</fullName>
    </submittedName>
</protein>
<sequence length="73" mass="8420">MNPSRYRANVYALANHASAMTVEGLQHAILEDWKNPQWPAILFDGMNLALRRKMGRNAYAQWFNSLPIEESDK</sequence>
<organism evidence="1 2">
    <name type="scientific">Pseudomonas phage phiPMW</name>
    <dbReference type="NCBI Taxonomy" id="1815582"/>
    <lineage>
        <taxon>Viruses</taxon>
        <taxon>Duplodnaviria</taxon>
        <taxon>Heunggongvirae</taxon>
        <taxon>Uroviricota</taxon>
        <taxon>Caudoviricetes</taxon>
        <taxon>Plaisancevirus</taxon>
        <taxon>Plaisancevirus PMW</taxon>
    </lineage>
</organism>
<accession>A0A1S5R1A4</accession>
<gene>
    <name evidence="1" type="ORF">PMW_32</name>
</gene>
<evidence type="ECO:0000313" key="1">
    <source>
        <dbReference type="EMBL" id="ANA49157.1"/>
    </source>
</evidence>
<evidence type="ECO:0000313" key="2">
    <source>
        <dbReference type="Proteomes" id="UP000223738"/>
    </source>
</evidence>